<evidence type="ECO:0000256" key="1">
    <source>
        <dbReference type="ARBA" id="ARBA00010617"/>
    </source>
</evidence>
<dbReference type="PANTHER" id="PTHR46696">
    <property type="entry name" value="P450, PUTATIVE (EUROFUNG)-RELATED"/>
    <property type="match status" value="1"/>
</dbReference>
<dbReference type="Gene3D" id="1.10.630.10">
    <property type="entry name" value="Cytochrome P450"/>
    <property type="match status" value="1"/>
</dbReference>
<dbReference type="PRINTS" id="PR00359">
    <property type="entry name" value="BP450"/>
</dbReference>
<dbReference type="SUPFAM" id="SSF48264">
    <property type="entry name" value="Cytochrome P450"/>
    <property type="match status" value="1"/>
</dbReference>
<keyword evidence="2" id="KW-0408">Iron</keyword>
<dbReference type="PRINTS" id="PR00385">
    <property type="entry name" value="P450"/>
</dbReference>
<name>A0ABU4TXF8_9PSEU</name>
<keyword evidence="2" id="KW-0560">Oxidoreductase</keyword>
<dbReference type="EMBL" id="JAXAVV010000013">
    <property type="protein sequence ID" value="MDX8052986.1"/>
    <property type="molecule type" value="Genomic_DNA"/>
</dbReference>
<dbReference type="InterPro" id="IPR017972">
    <property type="entry name" value="Cyt_P450_CS"/>
</dbReference>
<dbReference type="Proteomes" id="UP001271792">
    <property type="component" value="Unassembled WGS sequence"/>
</dbReference>
<evidence type="ECO:0000313" key="3">
    <source>
        <dbReference type="EMBL" id="MDX8052986.1"/>
    </source>
</evidence>
<comment type="similarity">
    <text evidence="1 2">Belongs to the cytochrome P450 family.</text>
</comment>
<reference evidence="3 4" key="1">
    <citation type="submission" date="2023-11" db="EMBL/GenBank/DDBJ databases">
        <title>Lentzea sokolovensis, sp. nov., Lentzea kristufkii, sp. nov., and Lentzea miocenensis, sp. nov., rare actinobacteria from Sokolov Coal Basin, Miocene lacustrine sediment, Czech Republic.</title>
        <authorList>
            <person name="Lara A."/>
            <person name="Kotroba L."/>
            <person name="Nouioui I."/>
            <person name="Neumann-Schaal M."/>
            <person name="Mast Y."/>
            <person name="Chronakova A."/>
        </authorList>
    </citation>
    <scope>NUCLEOTIDE SEQUENCE [LARGE SCALE GENOMIC DNA]</scope>
    <source>
        <strain evidence="3 4">BCCO 10_0798</strain>
    </source>
</reference>
<evidence type="ECO:0000256" key="2">
    <source>
        <dbReference type="RuleBase" id="RU000461"/>
    </source>
</evidence>
<dbReference type="InterPro" id="IPR002397">
    <property type="entry name" value="Cyt_P450_B"/>
</dbReference>
<keyword evidence="2" id="KW-0503">Monooxygenase</keyword>
<keyword evidence="2" id="KW-0349">Heme</keyword>
<organism evidence="3 4">
    <name type="scientific">Lentzea kristufekii</name>
    <dbReference type="NCBI Taxonomy" id="3095430"/>
    <lineage>
        <taxon>Bacteria</taxon>
        <taxon>Bacillati</taxon>
        <taxon>Actinomycetota</taxon>
        <taxon>Actinomycetes</taxon>
        <taxon>Pseudonocardiales</taxon>
        <taxon>Pseudonocardiaceae</taxon>
        <taxon>Lentzea</taxon>
    </lineage>
</organism>
<dbReference type="Pfam" id="PF00067">
    <property type="entry name" value="p450"/>
    <property type="match status" value="1"/>
</dbReference>
<accession>A0ABU4TXF8</accession>
<dbReference type="RefSeq" id="WP_319986826.1">
    <property type="nucleotide sequence ID" value="NZ_JAXAVV010000013.1"/>
</dbReference>
<dbReference type="PANTHER" id="PTHR46696:SF1">
    <property type="entry name" value="CYTOCHROME P450 YJIB-RELATED"/>
    <property type="match status" value="1"/>
</dbReference>
<dbReference type="InterPro" id="IPR036396">
    <property type="entry name" value="Cyt_P450_sf"/>
</dbReference>
<dbReference type="CDD" id="cd11031">
    <property type="entry name" value="Cyp158A-like"/>
    <property type="match status" value="1"/>
</dbReference>
<dbReference type="PROSITE" id="PS00086">
    <property type="entry name" value="CYTOCHROME_P450"/>
    <property type="match status" value="1"/>
</dbReference>
<evidence type="ECO:0000313" key="4">
    <source>
        <dbReference type="Proteomes" id="UP001271792"/>
    </source>
</evidence>
<proteinExistence type="inferred from homology"/>
<comment type="caution">
    <text evidence="3">The sequence shown here is derived from an EMBL/GenBank/DDBJ whole genome shotgun (WGS) entry which is preliminary data.</text>
</comment>
<sequence length="389" mass="43262">MAPTYPFSEADGLTLDPAYERLRRDELVSRVTYPYGGEGWLVTSYEETKFVLGDPRFSRARTVGQDVPRMQPLIAPGGSILTHDGADHSRMRRLVSKAFTVRRIEELRPRAQQITDELLDRLDNPGDLVEGFSMPFPITVICELLGVPFEDREDFRQWSNQALSTVGGYSPEEAMDGVMKLYAYFTDLVAKRRAHPTDDLMSALVAARDNEDRLSEDELVRFGITLLVAGHETTANMLSNSVVTLFEHPDAMKSLREAPDKLPNAIEELLRFIPLGSGAGFPRIATEDVQVGNALVKEGDAVLVVLSSANRDEAMYANGAELDLEREVGQHLQFGHGIHFCLGSQLARMELQVALGTLLRRMPGLRLAEPVEFRKGSLVRGPLKLVVAW</sequence>
<protein>
    <submittedName>
        <fullName evidence="3">Cytochrome P450</fullName>
    </submittedName>
</protein>
<keyword evidence="2" id="KW-0479">Metal-binding</keyword>
<gene>
    <name evidence="3" type="ORF">SK571_26720</name>
</gene>
<dbReference type="InterPro" id="IPR001128">
    <property type="entry name" value="Cyt_P450"/>
</dbReference>
<keyword evidence="4" id="KW-1185">Reference proteome</keyword>